<gene>
    <name evidence="3" type="ORF">CSOJ01_10433</name>
</gene>
<feature type="region of interest" description="Disordered" evidence="2">
    <location>
        <begin position="182"/>
        <end position="227"/>
    </location>
</feature>
<accession>A0A8H6J0J8</accession>
<dbReference type="AlphaFoldDB" id="A0A8H6J0J8"/>
<evidence type="ECO:0000313" key="3">
    <source>
        <dbReference type="EMBL" id="KAF6804103.1"/>
    </source>
</evidence>
<name>A0A8H6J0J8_9PEZI</name>
<dbReference type="EMBL" id="WIGN01000218">
    <property type="protein sequence ID" value="KAF6804103.1"/>
    <property type="molecule type" value="Genomic_DNA"/>
</dbReference>
<evidence type="ECO:0000256" key="1">
    <source>
        <dbReference type="SAM" id="Coils"/>
    </source>
</evidence>
<proteinExistence type="predicted"/>
<feature type="region of interest" description="Disordered" evidence="2">
    <location>
        <begin position="1"/>
        <end position="132"/>
    </location>
</feature>
<sequence>MAPDSPRFFDRLSLSRNKGPLLPLHTSNGRRATDYDLDNLSPRPDDVLLPESPPTTAFMSAIRAPSPIDPWDDGPLSPAGSVSKLKPDPKPMFAGPPPPIAASVVLQPASQGRRSARRTSREDQNGWNNGAASSTRVSFGSLLFDQSSRSSSSSRVDKVWRSLQQRERALQKEVQHFLDMQASGLGSGREQSETSSATGLDTWSDSGSSTPTGTFYSTATSKSRMMASLDPPVRATAKGDIIPVRQPKSSGPRGLRSARSGLRQSLAALMDLKTEENAYIESALSQRRQAITHLDKLDARRTSISTELHSLADDDEEPLAKELRDLGEQHETLAEDIRLLEEKLVGMRNQQRWLERKMEDVRNRREAGLSGYRGALKEVEGEVASLLRRPPIEPLDPEVIEVVSRNAPEAAGSSNDVLGGAEFFRMIPARRTLSMAKDWWEGEVEHLQKLKAQVDKDCEALDQGAELWQETIDLVTAFEADLRKSMDSGASGKGKHTLRTQQEAVEPLLPRMGKVILELENNMRTAERNSWNLLICAIGAELEAFREAEVLLRSSLPQPKLPQPELDADDVGEAWLNGQDGQEEASQKHAAASSPPVSHHDESDNEVPPDLLVSRLEEHDDRSLAGHGQASPSHESSSVRDSDNDVPPEFLAEHSNEGSRD</sequence>
<feature type="compositionally biased region" description="Polar residues" evidence="2">
    <location>
        <begin position="193"/>
        <end position="223"/>
    </location>
</feature>
<organism evidence="3 4">
    <name type="scientific">Colletotrichum sojae</name>
    <dbReference type="NCBI Taxonomy" id="2175907"/>
    <lineage>
        <taxon>Eukaryota</taxon>
        <taxon>Fungi</taxon>
        <taxon>Dikarya</taxon>
        <taxon>Ascomycota</taxon>
        <taxon>Pezizomycotina</taxon>
        <taxon>Sordariomycetes</taxon>
        <taxon>Hypocreomycetidae</taxon>
        <taxon>Glomerellales</taxon>
        <taxon>Glomerellaceae</taxon>
        <taxon>Colletotrichum</taxon>
        <taxon>Colletotrichum orchidearum species complex</taxon>
    </lineage>
</organism>
<dbReference type="Gene3D" id="1.10.287.1490">
    <property type="match status" value="1"/>
</dbReference>
<keyword evidence="1" id="KW-0175">Coiled coil</keyword>
<evidence type="ECO:0000256" key="2">
    <source>
        <dbReference type="SAM" id="MobiDB-lite"/>
    </source>
</evidence>
<evidence type="ECO:0000313" key="4">
    <source>
        <dbReference type="Proteomes" id="UP000652219"/>
    </source>
</evidence>
<reference evidence="3 4" key="1">
    <citation type="journal article" date="2020" name="Phytopathology">
        <title>Genome Sequence Resources of Colletotrichum truncatum, C. plurivorum, C. musicola, and C. sojae: Four Species Pathogenic to Soybean (Glycine max).</title>
        <authorList>
            <person name="Rogerio F."/>
            <person name="Boufleur T.R."/>
            <person name="Ciampi-Guillardi M."/>
            <person name="Sukno S.A."/>
            <person name="Thon M.R."/>
            <person name="Massola Junior N.S."/>
            <person name="Baroncelli R."/>
        </authorList>
    </citation>
    <scope>NUCLEOTIDE SEQUENCE [LARGE SCALE GENOMIC DNA]</scope>
    <source>
        <strain evidence="3 4">LFN0009</strain>
    </source>
</reference>
<feature type="region of interest" description="Disordered" evidence="2">
    <location>
        <begin position="580"/>
        <end position="661"/>
    </location>
</feature>
<feature type="compositionally biased region" description="Basic and acidic residues" evidence="2">
    <location>
        <begin position="651"/>
        <end position="661"/>
    </location>
</feature>
<feature type="coiled-coil region" evidence="1">
    <location>
        <begin position="323"/>
        <end position="357"/>
    </location>
</feature>
<dbReference type="Proteomes" id="UP000652219">
    <property type="component" value="Unassembled WGS sequence"/>
</dbReference>
<feature type="compositionally biased region" description="Basic and acidic residues" evidence="2">
    <location>
        <begin position="615"/>
        <end position="624"/>
    </location>
</feature>
<comment type="caution">
    <text evidence="3">The sequence shown here is derived from an EMBL/GenBank/DDBJ whole genome shotgun (WGS) entry which is preliminary data.</text>
</comment>
<keyword evidence="4" id="KW-1185">Reference proteome</keyword>
<protein>
    <submittedName>
        <fullName evidence="3">Autophagy-related protein 28</fullName>
    </submittedName>
</protein>